<dbReference type="Pfam" id="PF00873">
    <property type="entry name" value="ACR_tran"/>
    <property type="match status" value="1"/>
</dbReference>
<feature type="transmembrane region" description="Helical" evidence="1">
    <location>
        <begin position="20"/>
        <end position="38"/>
    </location>
</feature>
<feature type="transmembrane region" description="Helical" evidence="1">
    <location>
        <begin position="398"/>
        <end position="420"/>
    </location>
</feature>
<dbReference type="SUPFAM" id="SSF82866">
    <property type="entry name" value="Multidrug efflux transporter AcrB transmembrane domain"/>
    <property type="match status" value="2"/>
</dbReference>
<keyword evidence="1" id="KW-0812">Transmembrane</keyword>
<dbReference type="Proteomes" id="UP000251835">
    <property type="component" value="Unassembled WGS sequence"/>
</dbReference>
<dbReference type="Gene3D" id="3.30.70.1440">
    <property type="entry name" value="Multidrug efflux transporter AcrB pore domain"/>
    <property type="match status" value="1"/>
</dbReference>
<proteinExistence type="predicted"/>
<keyword evidence="1" id="KW-0472">Membrane</keyword>
<feature type="transmembrane region" description="Helical" evidence="1">
    <location>
        <begin position="370"/>
        <end position="392"/>
    </location>
</feature>
<dbReference type="PANTHER" id="PTHR32063">
    <property type="match status" value="1"/>
</dbReference>
<dbReference type="RefSeq" id="WP_116496782.1">
    <property type="nucleotide sequence ID" value="NZ_QENZ01000005.1"/>
</dbReference>
<feature type="transmembrane region" description="Helical" evidence="1">
    <location>
        <begin position="948"/>
        <end position="968"/>
    </location>
</feature>
<dbReference type="GO" id="GO:0042910">
    <property type="term" value="F:xenobiotic transmembrane transporter activity"/>
    <property type="evidence" value="ECO:0007669"/>
    <property type="project" value="TreeGrafter"/>
</dbReference>
<dbReference type="Gene3D" id="1.20.1640.10">
    <property type="entry name" value="Multidrug efflux transporter AcrB transmembrane domain"/>
    <property type="match status" value="2"/>
</dbReference>
<feature type="transmembrane region" description="Helical" evidence="1">
    <location>
        <begin position="590"/>
        <end position="611"/>
    </location>
</feature>
<dbReference type="Gene3D" id="3.30.70.1430">
    <property type="entry name" value="Multidrug efflux transporter AcrB pore domain"/>
    <property type="match status" value="2"/>
</dbReference>
<dbReference type="SUPFAM" id="SSF82714">
    <property type="entry name" value="Multidrug efflux transporter AcrB TolC docking domain, DN and DC subdomains"/>
    <property type="match status" value="2"/>
</dbReference>
<feature type="transmembrane region" description="Helical" evidence="1">
    <location>
        <begin position="440"/>
        <end position="462"/>
    </location>
</feature>
<dbReference type="InterPro" id="IPR027463">
    <property type="entry name" value="AcrB_DN_DC_subdom"/>
</dbReference>
<feature type="transmembrane region" description="Helical" evidence="1">
    <location>
        <begin position="975"/>
        <end position="995"/>
    </location>
</feature>
<dbReference type="InterPro" id="IPR001036">
    <property type="entry name" value="Acrflvin-R"/>
</dbReference>
<feature type="transmembrane region" description="Helical" evidence="1">
    <location>
        <begin position="511"/>
        <end position="532"/>
    </location>
</feature>
<evidence type="ECO:0000313" key="2">
    <source>
        <dbReference type="EMBL" id="PVX49922.1"/>
    </source>
</evidence>
<gene>
    <name evidence="2" type="ORF">C7377_1561</name>
</gene>
<keyword evidence="1" id="KW-1133">Transmembrane helix</keyword>
<dbReference type="AlphaFoldDB" id="A0A7L4UN04"/>
<dbReference type="GO" id="GO:0005886">
    <property type="term" value="C:plasma membrane"/>
    <property type="evidence" value="ECO:0007669"/>
    <property type="project" value="TreeGrafter"/>
</dbReference>
<feature type="transmembrane region" description="Helical" evidence="1">
    <location>
        <begin position="468"/>
        <end position="490"/>
    </location>
</feature>
<feature type="transmembrane region" description="Helical" evidence="1">
    <location>
        <begin position="1111"/>
        <end position="1137"/>
    </location>
</feature>
<organism evidence="2 3">
    <name type="scientific">Balneicella halophila</name>
    <dbReference type="NCBI Taxonomy" id="1537566"/>
    <lineage>
        <taxon>Bacteria</taxon>
        <taxon>Pseudomonadati</taxon>
        <taxon>Bacteroidota</taxon>
        <taxon>Bacteroidia</taxon>
        <taxon>Bacteroidales</taxon>
        <taxon>Balneicellaceae</taxon>
        <taxon>Balneicella</taxon>
    </lineage>
</organism>
<protein>
    <submittedName>
        <fullName evidence="2">Multidrug efflux pump subunit AcrB</fullName>
    </submittedName>
</protein>
<name>A0A7L4UN04_BALHA</name>
<dbReference type="EMBL" id="QENZ01000005">
    <property type="protein sequence ID" value="PVX49922.1"/>
    <property type="molecule type" value="Genomic_DNA"/>
</dbReference>
<feature type="transmembrane region" description="Helical" evidence="1">
    <location>
        <begin position="538"/>
        <end position="558"/>
    </location>
</feature>
<dbReference type="PANTHER" id="PTHR32063:SF0">
    <property type="entry name" value="SWARMING MOTILITY PROTEIN SWRC"/>
    <property type="match status" value="1"/>
</dbReference>
<feature type="transmembrane region" description="Helical" evidence="1">
    <location>
        <begin position="1065"/>
        <end position="1091"/>
    </location>
</feature>
<comment type="caution">
    <text evidence="2">The sequence shown here is derived from an EMBL/GenBank/DDBJ whole genome shotgun (WGS) entry which is preliminary data.</text>
</comment>
<dbReference type="Gene3D" id="3.30.2090.10">
    <property type="entry name" value="Multidrug efflux transporter AcrB TolC docking domain, DN and DC subdomains"/>
    <property type="match status" value="2"/>
</dbReference>
<keyword evidence="3" id="KW-1185">Reference proteome</keyword>
<evidence type="ECO:0000256" key="1">
    <source>
        <dbReference type="SAM" id="Phobius"/>
    </source>
</evidence>
<dbReference type="OrthoDB" id="9798415at2"/>
<evidence type="ECO:0000313" key="3">
    <source>
        <dbReference type="Proteomes" id="UP000251835"/>
    </source>
</evidence>
<accession>A0A7L4UN04</accession>
<sequence length="1154" mass="129339">MKVDKEFSISSWAINNRNTVFIIVAILFIGGLVSYNAMPRESLPEVNISTIFVSTVYPGNSAEDVEKFVSEPLEEEIKNITGIREIKSTSKQDYSLIEIEFEEDITSQDAKQKVKDKVDIVTGQSDWPTLDGGSKLDPYIMDINISELVPIMNINLSGNYTPQQLKEYGELLQEDIEMLSEIKEVNIRGVEEMEVEVAVDIYKMTAATVTMGDIIGAIQRENVTISGGNIVMNDQRRNIRVIGQITEPKELNDIIVKNEGGSVYLRDVADINFRHKDKTTYAREYGNAVVMLDVMKKAGRNQLDAADKIYELVDDFKDKELPQNVHVSITSDMSTRTKAQVSEMENNILFGVFLVVGVLMFFLGVRNSLFVGIAIPLSMLMSIMILSAMGLTLNTMTLFALVMGLGMLVDNGIVVVENVYRLMDEGMPRKQAAKQGVGEIAWPIIASTATTLAAFAPLGFWPGVVGQFMMYFPITLSIVLGSSLFVALIINSMITSRFMIVDEKNMSNKKLFISVGIMAGIGIILLIIGFSIVNKLMIGFGNVMILLAIMFILQRYVFSHVVDYFQRRFLPRLENAYEKFLTFALSGKRAYFFFFGTIISLILTIILLVLLQPRVLFFPESDPNKAIAYIEFPEGTDIEKTNRFTKQIEENVFNVLKEYEEKRDDGSVYNYMAESIIAQVGEGAGNPQVDGASQAEMLNKGKVTVLFREYKYRRGKSSADVLTDIREAVKGYAGVNIVVDKDQNGPPTGYPINLELKGDDYNVLMKTAQNIREQINASGIPGIEELNIDVNQNKMERQVIVDRQKAGQLGLSTGQVGSALREAIYGFDASTFKDGEDEYDIMVRFNADNRYDMSALMHQELMFRNSQGLLYKVPIASVASVKDVATFSSIKRKDLKRVITIYSNVLEGYNANEIVQKMNTNLEGYDFPEGITYEFTGEQEKMKDNMDFLSRALLVALALIMLIIVTQFNSISKPILIMLSVLFSFIGVFLGMLIFGNDFVIMMTMMGVIALAGIVVNNAIVLIDYTQLLIDRKKRELGIDEEMLLPKEEYYKAIVQGGKSRLRPVLLTAITTIFGLIPLAIGFNFDFFSFFTTYNPDIHFGGDNTKFWGPLSWTIVYGLTFATFLTLIIVPVMFYLLNRGKIRVKGEKAVGEVK</sequence>
<dbReference type="PRINTS" id="PR00702">
    <property type="entry name" value="ACRIFLAVINRP"/>
</dbReference>
<feature type="transmembrane region" description="Helical" evidence="1">
    <location>
        <begin position="348"/>
        <end position="365"/>
    </location>
</feature>
<dbReference type="SUPFAM" id="SSF82693">
    <property type="entry name" value="Multidrug efflux transporter AcrB pore domain, PN1, PN2, PC1 and PC2 subdomains"/>
    <property type="match status" value="2"/>
</dbReference>
<feature type="transmembrane region" description="Helical" evidence="1">
    <location>
        <begin position="1001"/>
        <end position="1025"/>
    </location>
</feature>
<reference evidence="2 3" key="1">
    <citation type="submission" date="2018-05" db="EMBL/GenBank/DDBJ databases">
        <title>Genomic Encyclopedia of Type Strains, Phase IV (KMG-IV): sequencing the most valuable type-strain genomes for metagenomic binning, comparative biology and taxonomic classification.</title>
        <authorList>
            <person name="Goeker M."/>
        </authorList>
    </citation>
    <scope>NUCLEOTIDE SEQUENCE [LARGE SCALE GENOMIC DNA]</scope>
    <source>
        <strain evidence="2 3">DSM 28579</strain>
    </source>
</reference>
<dbReference type="Gene3D" id="3.30.70.1320">
    <property type="entry name" value="Multidrug efflux transporter AcrB pore domain like"/>
    <property type="match status" value="1"/>
</dbReference>